<dbReference type="PROSITE" id="PS00455">
    <property type="entry name" value="AMP_BINDING"/>
    <property type="match status" value="1"/>
</dbReference>
<dbReference type="InterPro" id="IPR045851">
    <property type="entry name" value="AMP-bd_C_sf"/>
</dbReference>
<evidence type="ECO:0000256" key="5">
    <source>
        <dbReference type="ARBA" id="ARBA00029454"/>
    </source>
</evidence>
<dbReference type="GO" id="GO:0016874">
    <property type="term" value="F:ligase activity"/>
    <property type="evidence" value="ECO:0007669"/>
    <property type="project" value="UniProtKB-KW"/>
</dbReference>
<dbReference type="SUPFAM" id="SSF52777">
    <property type="entry name" value="CoA-dependent acyltransferases"/>
    <property type="match status" value="12"/>
</dbReference>
<proteinExistence type="inferred from homology"/>
<dbReference type="FunFam" id="3.30.300.30:FF:000033">
    <property type="entry name" value="Nonribosomal siderophore peptide synthase SidC"/>
    <property type="match status" value="1"/>
</dbReference>
<keyword evidence="2" id="KW-0596">Phosphopantetheine</keyword>
<comment type="pathway">
    <text evidence="1">Siderophore biosynthesis.</text>
</comment>
<gene>
    <name evidence="7" type="ORF">L207DRAFT_465573</name>
</gene>
<feature type="domain" description="Carrier" evidence="6">
    <location>
        <begin position="3746"/>
        <end position="3819"/>
    </location>
</feature>
<feature type="domain" description="Carrier" evidence="6">
    <location>
        <begin position="1596"/>
        <end position="1670"/>
    </location>
</feature>
<dbReference type="Pfam" id="PF00501">
    <property type="entry name" value="AMP-binding"/>
    <property type="match status" value="3"/>
</dbReference>
<dbReference type="Gene3D" id="3.30.300.30">
    <property type="match status" value="3"/>
</dbReference>
<feature type="domain" description="Carrier" evidence="6">
    <location>
        <begin position="3203"/>
        <end position="3280"/>
    </location>
</feature>
<keyword evidence="3" id="KW-0597">Phosphoprotein</keyword>
<name>A0A2J6RBV4_HYAVF</name>
<dbReference type="InterPro" id="IPR036736">
    <property type="entry name" value="ACP-like_sf"/>
</dbReference>
<dbReference type="InterPro" id="IPR010071">
    <property type="entry name" value="AA_adenyl_dom"/>
</dbReference>
<evidence type="ECO:0000313" key="8">
    <source>
        <dbReference type="Proteomes" id="UP000235786"/>
    </source>
</evidence>
<dbReference type="Pfam" id="PF00668">
    <property type="entry name" value="Condensation"/>
    <property type="match status" value="6"/>
</dbReference>
<sequence>MAERLSILNDPPKILKGPQLLHKLIQWDHHSEKCALDFTNGGTRQQYTYGEMRRLVESLVLRIQESLHQRSSQTEQPLRQHIVPILLPQSPSLYISQLAILHSGGAFCPINLHAPQERIKFVVGDVSADLLITTSEFKDVVSWENGPVVILVDEFPKLPEGEIPRSGVSRDPGSDHLAYVMYTSGSSGTPKGVAVSHLAVSQSLLAHERHIPPFKRFLQFAAPSFDVSVFEIFFPLIRGCTLVGCNRSQLLNNLPGTLNTLDVDAAELTPTVVGSLLQKRSNAPRLKLLLTIGEMLTTPIVEEFGGSDTKPCILYGMYGPTEAAIHCTIFPKMAASAKPGNIGIPFDTVSTFIAAASTGQEDVANLKFLPIGELGELVLGGPQLAHGYLNREDQNKAAFVHFRGRNYYRTGDKARQLDDGTIEILGRIIAGQVKLRGMRVELGEIEEAVYKHPGVKTVSAVVLGSVLVVFTLVGDDKMGAEDVMKTCAKWLPKFMLPSEIILLRNFPYLPSGKVDKRNLVANYQQLREVNYNESLADMSETARTVKETLEEILGPFPAHMRLAALGLDSLTAIKVAAKLRLLGFKVKTVAILKCETLGSLVRLCESLNKDDPQIPNRPQNHSVVDVATILNGDAKDVESTMLCTPLQSAMLAETTLDLKSYRNWVELDLPGITDVQHVISAIHVLTKANSILRTGFTESPGSDSYAQVVWRKIQDSQIEMVTRFSYEFDPAKDTSLNHPIRIQILQNSSSMRLLIHIHHALYDAWSLELLLDDLDALLLGKSIPERPPFADIVEGYADGTLNYNSWTSKDYWKDHLSHLDARQMPSFHSRKKPPPGLSITTLATSILTSEVEVTARRLSSSPQTLFQAAYALILSSYLGSTDVCFGTVFSGRTLPIVGIENIAGPCLATLPVRIDLSLSSTIQDLVRDLNTTNRKHLEFCDVPLRNIKSASGVHPRQLLFDTLLIWQQTLHSHDHTRKLVSLVDTVDNLEFNLTLEIIPSSKNIEIKANFQKSLFPESQIQNLLKQVEQLVRIIVEGELTPLNEVFDRLSSDVLSIENEDPDLRLKGGSLSSPVEKLASEDPERIAIKFAKAIDNEEVDVHCMSYAELNSRANQMGHYLLEENVLPDELVCICLDKSTDLYTSILATAKIGAGYLPVTPDVPSERLEHILREAKVKVLMAETASRPLLKSLQGLTVVYVDEIKFIDYSSENISRRSALDNIAYCVFTSGSTGTPKGVLVTQRNLLSNLDVLEDLYPVSNDSKFLQSCSQAFDVSVFEIFFAWRVGGCLCSAKKDVLFRDIENAIRVLNVTHLSLTPTVAALIEPKNVPNVQFLVTAGEAVTQKVFNTWVDRGLWQGYGPSETTNICTVNPRVTQYDSINNIGAPFQNTSAFVLYQTLGFALVPRGGEGEFCFGGSQVFRGYMDRSQEFGKIIEHPKYGRLYRSGDFGRLMPDGSLAFTRRKDDQVKIRGNRVELGEINNVLLRSDIIKDCVTIVISNEDATSQRLVSFWTSGLEDSDNFESVSPDSAVIENLYEGIESALPVYMVPSSLIPVSGLPSTSQGKIDKRALTKLFHSLDAHFLSLTSNTMKTSSNHIWTDLEQDIAKAVAQVSKVPVDDVGPDTSFFSLGIDSISAISFSRTLRRSIGREIAISDILKYPSVARLGNRLESISYNVGATDNSPSRTFEFEFDDHFIQSTTSRFERAGRPVQAILPCTPLQEAMLSAAESSSERLYDNHVTLNVGGEIETIKECFREMVRRHEILRTCFVATDMSRYAYAQVVLADYDLEFGLIRSLAEGIPSRREFEPPYTLDVMESDGNTKLLISMHHALYDGVALSVLYEEVESLYHRKPLPLSVSFVPFLRYMVSVDINKADRFWETVFKDFVPSRFIRNAQYSSIQQPSQTFSRVEHANAKMSLKLIEESTKKNSTSLLAILQTAWASLLSEKLQETDICFGNVVSGRTVPVDGIERLVAPCFNTIPIRVQNIHNLTYLEAFRQLQTLNADSLPFHLTPLRRIQYKFSPDGSRLFDTLFILQQPPRDLDPSIWSISEDDGAMDFPLVCEVVPRPSDDTLEIILHSYTALFSEEEASAILSSFEERTQSALQNPRRQILSTTIRNQIITEVEKRETNKLHKTRTKQSSKPLSAEEETLRVVIASFTDVPAARIGRDVSIFRLGLDSISTVQVAARLRKEGHNVLASDILEHPTVAQLSAYLAQLNEDISEVKEYDFDAFDTRYREIICSKHGLDTNQVEAVRPCTAVQKGMLAQTLHSDGQVYVNSIWLELVSETSISSMKAAWETVSSTHEMLRTGFASLDDSKHPFVMITIPKEKFSLPWLEETDQSMSDAVTSQSLLERPWTLTLVGGVEAPMIKFTAHHALYDALSIQMILSDVSKAMRSQSVSSRPPITLLLGAILQHSEDHIDAQKLFWERGENKVVVNRFPDLTPLQISDQRSSVRELSSKSTVTVLEELCRQNGVTMQAAAQTAWARLLAAYIGESSTTFGITLSGRSVHEAADEICFPSIVTLPVRCDVTGTNAELLSRAMKSNASLHKYQFTPLTSIQKWAGFPEGKIFNTLFAYQKLSESLDEVKFPWKVVREEASVDCAVSLEVQPTKSGKVILRLTFRVDLIPAEHTELLLRQYDALLQDTLRNPESPCGLAPGVGNELLSITAAKEYDIEGPVTLLHEYVEQGAQHWPCKAALEFATSLEFGNMKSKLWTYEQLNNESNKVAHLILKREVSHWQIIAICFDKCAEASFAIIGILKAGCAYVALDPNAPADRLRFILKDSGASLVFSAGKPGKMLQGILNEDIIMLDCPDVLAECSSEQPRLSRDITPQDVSYCLYTSGTTGTPKGCLITHDNAVHFLRAFRRLFAGHWTEDSKYLQFASFHFDVSVMEQFFSWSIGICVASAPRDLIFENITGAIQQLCITHIDLTPSLARLVHPEEVPSLCKGAFITGGEQLKQEILDVWGEHAVIYNGYGPTEATIGCTMYQRVPKNGKPSNIGPQYDNVGSFVMKPGTELPVLRGGVGELCVSGKLVGKGYLNRPDLTEEKFPTLKSFNERVYRTGDLVRILHDGCFIFLGRADDQVKLRGQRLELSEINEVIKRSSSDLQEVVTLVLKHTKQQKEQLVSFFVKSSPKEDISLISTMRDACKSRLPGYMVPTHFIPIKALPLNANNKADSKQLAALYDNLAVDDLQSLGQSSQQVKEWTMNETKIVQILAEAMHVEQSALAPSSNIFELGLDSISIIGVSRALQDAGLENAKLSVVKNNPSIGGLVRALMGDAAPDRGRENAYIAASQAIVAFSQRHMVEICVELGIESTDLETIAPCTPVQEGMIYRFLESEHPLYFNKFVFSLNDQVDTEKLLEAWNRVVARLQVLRTKFVSTDDGYAQVVLKNDRVSWDGQDIDYESAEKSISLKKPYMLSLSSDNKMLLRIFHGLYDGNSLTMLLQRVMNEYLGLELIEYGPSFASSLPYGPLAQVPGAREFWSSHLKNWSYQPMPTISESTEDIVATSVIDDLSGFDTLRKQLGVTPQAVIQAAWLSALQTLLPSDLTIGIVASGQAIDFHGADKVIGPLFNTIPFHLGLEPGISCASLIAKCHEFNMQMQDFQHTPLKDIQKWSQAKPGQSLFDTLFVFQRPNAGEELFAKDIWTQIDGGQVADYPLAFEANLSSDSSRLELTIVAQESAITQTRATDLLEEVRKVLDDTIRTSGKNLISQHKEREIENGANNSLVSFQRASINTARSPFTWTKLAVTVRLEIALLAKVSEDTVHENSSIFELGLDSIDIIKLSSRLKKQGIEVPVSAIIKSQTIANMSLHTSAADRTPRKPDGKSLDTVSRALTEYLEQTGKLPADVETVLPATPLQQSMVNEMIKSGYSRYFNVDGFKLAEDVNPEKLMLAIKTVVEQSPILRTTFAEVDDPKLPVSFAQIIHRELNSLSDNFSIRNLEDSRMFEEFMIDFRKESASLATEKQAILQVHCVSVEQSQYLVIAISHALYDGTSLRSLHDDIKRAFQGELTPRPDFMPLLEEVFYSTTEEAKKFWRATLSGLPPAVFPRQEVSNNEDGNLRTRLEKRSRVPLSRTEGFCKDSRITMQTLGQTCWALVLSHLIRQLDVVFGSVISCRDSEEANEVMFPLMNTVAVRSVLHGSLADMLKYMQDMSDTTRQYQHFPLGTAQAYALASRQDQTSTKATTLFDTLFIYQGRRFIPEKSHLYESVYGASDVEFPVCVEMEIVDDEYVSWTTACKSFAATNPKEIIEALENVLEHIITNPEAQTIVADTEGISVCGLPNFQKSKTNTARAPTRIINQVDDTWSSTELVICRALHEISDVPEEAIRKDSTIFHLGLDSILVLKLPALLKKYGVKLSVSDILREQTVDGMAKAAQDSKSEVNGSLNVDSILANALSTEELALNLATLEEEVGHIQYVMPVTAGEFYMIRQWQASRGAMFYQTFTYSLPGPINKVILEATWSELLRRHDILRTGFLEVGPNIVQVVFKDPANEVIYDPDGNDSRIRKYRKDLQLPPVNLVIAKPECSSVCLQIVLHHALYDGISVPLLIKEFQSLYQGRALSESTHGFKIFVAQSISAASPDLMKEKWRSYLDHSTLYPDHRAKATSISKSNKRTEVFHPLNQISNVKQFAQDSGVSIDALFLAAVAKIYARTLQSPASQVVFGIYLANRAPFGEDLSSLAAPTLNLLPLRVREPLLRSITELAKVIQKDIHMISSKEMVSASLADINAWTGVRVNFFVNILKSASPGTNVLPKINEEDWLAVQDLSKRAEAVDVVVDEKIKWPDDRSCDAYLPSADLEFRYHGEENKLDLGVFAPHQMLSIEEAAGMIEEFMQFFK</sequence>
<feature type="domain" description="Carrier" evidence="6">
    <location>
        <begin position="2142"/>
        <end position="2215"/>
    </location>
</feature>
<dbReference type="NCBIfam" id="NF003417">
    <property type="entry name" value="PRK04813.1"/>
    <property type="match status" value="3"/>
</dbReference>
<dbReference type="FunFam" id="3.30.300.30:FF:000015">
    <property type="entry name" value="Nonribosomal peptide synthase SidD"/>
    <property type="match status" value="1"/>
</dbReference>
<dbReference type="STRING" id="1149755.A0A2J6RBV4"/>
<evidence type="ECO:0000259" key="6">
    <source>
        <dbReference type="PROSITE" id="PS50075"/>
    </source>
</evidence>
<dbReference type="PROSITE" id="PS00012">
    <property type="entry name" value="PHOSPHOPANTETHEINE"/>
    <property type="match status" value="4"/>
</dbReference>
<dbReference type="PANTHER" id="PTHR45527:SF1">
    <property type="entry name" value="FATTY ACID SYNTHASE"/>
    <property type="match status" value="1"/>
</dbReference>
<organism evidence="7 8">
    <name type="scientific">Hyaloscypha variabilis (strain UAMH 11265 / GT02V1 / F)</name>
    <name type="common">Meliniomyces variabilis</name>
    <dbReference type="NCBI Taxonomy" id="1149755"/>
    <lineage>
        <taxon>Eukaryota</taxon>
        <taxon>Fungi</taxon>
        <taxon>Dikarya</taxon>
        <taxon>Ascomycota</taxon>
        <taxon>Pezizomycotina</taxon>
        <taxon>Leotiomycetes</taxon>
        <taxon>Helotiales</taxon>
        <taxon>Hyaloscyphaceae</taxon>
        <taxon>Hyaloscypha</taxon>
        <taxon>Hyaloscypha variabilis</taxon>
    </lineage>
</organism>
<dbReference type="InterPro" id="IPR001242">
    <property type="entry name" value="Condensation_dom"/>
</dbReference>
<dbReference type="Pfam" id="PF00550">
    <property type="entry name" value="PP-binding"/>
    <property type="match status" value="6"/>
</dbReference>
<evidence type="ECO:0000256" key="3">
    <source>
        <dbReference type="ARBA" id="ARBA00022553"/>
    </source>
</evidence>
<evidence type="ECO:0000256" key="1">
    <source>
        <dbReference type="ARBA" id="ARBA00004924"/>
    </source>
</evidence>
<evidence type="ECO:0000256" key="2">
    <source>
        <dbReference type="ARBA" id="ARBA00022450"/>
    </source>
</evidence>
<keyword evidence="8" id="KW-1185">Reference proteome</keyword>
<dbReference type="PANTHER" id="PTHR45527">
    <property type="entry name" value="NONRIBOSOMAL PEPTIDE SYNTHETASE"/>
    <property type="match status" value="1"/>
</dbReference>
<dbReference type="InterPro" id="IPR009081">
    <property type="entry name" value="PP-bd_ACP"/>
</dbReference>
<feature type="domain" description="Carrier" evidence="6">
    <location>
        <begin position="4309"/>
        <end position="4382"/>
    </location>
</feature>
<dbReference type="FunFam" id="3.40.50.12780:FF:000024">
    <property type="entry name" value="Nonribosomal siderophore peptide synthase SidC"/>
    <property type="match status" value="2"/>
</dbReference>
<dbReference type="InterPro" id="IPR006162">
    <property type="entry name" value="Ppantetheine_attach_site"/>
</dbReference>
<dbReference type="GO" id="GO:0005737">
    <property type="term" value="C:cytoplasm"/>
    <property type="evidence" value="ECO:0007669"/>
    <property type="project" value="TreeGrafter"/>
</dbReference>
<dbReference type="OrthoDB" id="416786at2759"/>
<dbReference type="SUPFAM" id="SSF47336">
    <property type="entry name" value="ACP-like"/>
    <property type="match status" value="6"/>
</dbReference>
<dbReference type="InterPro" id="IPR020845">
    <property type="entry name" value="AMP-binding_CS"/>
</dbReference>
<dbReference type="GO" id="GO:0010106">
    <property type="term" value="P:cellular response to iron ion starvation"/>
    <property type="evidence" value="ECO:0007669"/>
    <property type="project" value="UniProtKB-ARBA"/>
</dbReference>
<dbReference type="CDD" id="cd19542">
    <property type="entry name" value="CT_NRPS-like"/>
    <property type="match status" value="1"/>
</dbReference>
<comment type="similarity">
    <text evidence="5">Belongs to the NRP synthetase family.</text>
</comment>
<dbReference type="Gene3D" id="3.30.559.30">
    <property type="entry name" value="Nonribosomal peptide synthetase, condensation domain"/>
    <property type="match status" value="6"/>
</dbReference>
<dbReference type="EMBL" id="KZ613951">
    <property type="protein sequence ID" value="PMD35989.1"/>
    <property type="molecule type" value="Genomic_DNA"/>
</dbReference>
<dbReference type="InterPro" id="IPR000873">
    <property type="entry name" value="AMP-dep_synth/lig_dom"/>
</dbReference>
<dbReference type="GO" id="GO:0031169">
    <property type="term" value="P:ferrichrome biosynthetic process"/>
    <property type="evidence" value="ECO:0007669"/>
    <property type="project" value="UniProtKB-ARBA"/>
</dbReference>
<dbReference type="Gene3D" id="3.30.559.10">
    <property type="entry name" value="Chloramphenicol acetyltransferase-like domain"/>
    <property type="match status" value="6"/>
</dbReference>
<dbReference type="Gene3D" id="3.40.50.12780">
    <property type="entry name" value="N-terminal domain of ligase-like"/>
    <property type="match status" value="3"/>
</dbReference>
<keyword evidence="4" id="KW-0436">Ligase</keyword>
<dbReference type="SUPFAM" id="SSF56801">
    <property type="entry name" value="Acetyl-CoA synthetase-like"/>
    <property type="match status" value="3"/>
</dbReference>
<dbReference type="Gene3D" id="1.10.1200.10">
    <property type="entry name" value="ACP-like"/>
    <property type="match status" value="5"/>
</dbReference>
<dbReference type="GO" id="GO:0031177">
    <property type="term" value="F:phosphopantetheine binding"/>
    <property type="evidence" value="ECO:0007669"/>
    <property type="project" value="InterPro"/>
</dbReference>
<dbReference type="Proteomes" id="UP000235786">
    <property type="component" value="Unassembled WGS sequence"/>
</dbReference>
<accession>A0A2J6RBV4</accession>
<dbReference type="GO" id="GO:0043041">
    <property type="term" value="P:amino acid activation for nonribosomal peptide biosynthetic process"/>
    <property type="evidence" value="ECO:0007669"/>
    <property type="project" value="TreeGrafter"/>
</dbReference>
<dbReference type="InterPro" id="IPR023213">
    <property type="entry name" value="CAT-like_dom_sf"/>
</dbReference>
<evidence type="ECO:0000313" key="7">
    <source>
        <dbReference type="EMBL" id="PMD35989.1"/>
    </source>
</evidence>
<dbReference type="InterPro" id="IPR042099">
    <property type="entry name" value="ANL_N_sf"/>
</dbReference>
<dbReference type="InterPro" id="IPR020806">
    <property type="entry name" value="PKS_PP-bd"/>
</dbReference>
<dbReference type="PROSITE" id="PS50075">
    <property type="entry name" value="CARRIER"/>
    <property type="match status" value="5"/>
</dbReference>
<dbReference type="SMART" id="SM00823">
    <property type="entry name" value="PKS_PP"/>
    <property type="match status" value="5"/>
</dbReference>
<evidence type="ECO:0000256" key="4">
    <source>
        <dbReference type="ARBA" id="ARBA00022598"/>
    </source>
</evidence>
<reference evidence="7 8" key="1">
    <citation type="submission" date="2016-04" db="EMBL/GenBank/DDBJ databases">
        <title>A degradative enzymes factory behind the ericoid mycorrhizal symbiosis.</title>
        <authorList>
            <consortium name="DOE Joint Genome Institute"/>
            <person name="Martino E."/>
            <person name="Morin E."/>
            <person name="Grelet G."/>
            <person name="Kuo A."/>
            <person name="Kohler A."/>
            <person name="Daghino S."/>
            <person name="Barry K."/>
            <person name="Choi C."/>
            <person name="Cichocki N."/>
            <person name="Clum A."/>
            <person name="Copeland A."/>
            <person name="Hainaut M."/>
            <person name="Haridas S."/>
            <person name="Labutti K."/>
            <person name="Lindquist E."/>
            <person name="Lipzen A."/>
            <person name="Khouja H.-R."/>
            <person name="Murat C."/>
            <person name="Ohm R."/>
            <person name="Olson A."/>
            <person name="Spatafora J."/>
            <person name="Veneault-Fourrey C."/>
            <person name="Henrissat B."/>
            <person name="Grigoriev I."/>
            <person name="Martin F."/>
            <person name="Perotto S."/>
        </authorList>
    </citation>
    <scope>NUCLEOTIDE SEQUENCE [LARGE SCALE GENOMIC DNA]</scope>
    <source>
        <strain evidence="7 8">F</strain>
    </source>
</reference>
<dbReference type="NCBIfam" id="TIGR01733">
    <property type="entry name" value="AA-adenyl-dom"/>
    <property type="match status" value="2"/>
</dbReference>
<dbReference type="CDD" id="cd05918">
    <property type="entry name" value="A_NRPS_SidN3_like"/>
    <property type="match status" value="1"/>
</dbReference>
<protein>
    <recommendedName>
        <fullName evidence="6">Carrier domain-containing protein</fullName>
    </recommendedName>
</protein>